<proteinExistence type="predicted"/>
<feature type="chain" id="PRO_5013052774" description="Glycosyl hydrolase catalytic core" evidence="1">
    <location>
        <begin position="26"/>
        <end position="464"/>
    </location>
</feature>
<dbReference type="Proteomes" id="UP000197065">
    <property type="component" value="Unassembled WGS sequence"/>
</dbReference>
<reference evidence="2 3" key="1">
    <citation type="submission" date="2017-06" db="EMBL/GenBank/DDBJ databases">
        <authorList>
            <person name="Kim H.J."/>
            <person name="Triplett B.A."/>
        </authorList>
    </citation>
    <scope>NUCLEOTIDE SEQUENCE [LARGE SCALE GENOMIC DNA]</scope>
    <source>
        <strain evidence="2 3">B29T1</strain>
    </source>
</reference>
<dbReference type="EMBL" id="FYEH01000013">
    <property type="protein sequence ID" value="SNB75464.1"/>
    <property type="molecule type" value="Genomic_DNA"/>
</dbReference>
<dbReference type="InterPro" id="IPR017853">
    <property type="entry name" value="GH"/>
</dbReference>
<dbReference type="OrthoDB" id="9775458at2"/>
<gene>
    <name evidence="2" type="ORF">SAMN07250955_11355</name>
</gene>
<protein>
    <recommendedName>
        <fullName evidence="4">Glycosyl hydrolase catalytic core</fullName>
    </recommendedName>
</protein>
<evidence type="ECO:0008006" key="4">
    <source>
        <dbReference type="Google" id="ProtNLM"/>
    </source>
</evidence>
<evidence type="ECO:0000313" key="3">
    <source>
        <dbReference type="Proteomes" id="UP000197065"/>
    </source>
</evidence>
<organism evidence="2 3">
    <name type="scientific">Arboricoccus pini</name>
    <dbReference type="NCBI Taxonomy" id="1963835"/>
    <lineage>
        <taxon>Bacteria</taxon>
        <taxon>Pseudomonadati</taxon>
        <taxon>Pseudomonadota</taxon>
        <taxon>Alphaproteobacteria</taxon>
        <taxon>Geminicoccales</taxon>
        <taxon>Geminicoccaceae</taxon>
        <taxon>Arboricoccus</taxon>
    </lineage>
</organism>
<accession>A0A212RSK2</accession>
<name>A0A212RSK2_9PROT</name>
<dbReference type="SUPFAM" id="SSF51445">
    <property type="entry name" value="(Trans)glycosidases"/>
    <property type="match status" value="1"/>
</dbReference>
<dbReference type="Gene3D" id="3.20.20.80">
    <property type="entry name" value="Glycosidases"/>
    <property type="match status" value="1"/>
</dbReference>
<dbReference type="RefSeq" id="WP_088562480.1">
    <property type="nucleotide sequence ID" value="NZ_FYEH01000013.1"/>
</dbReference>
<evidence type="ECO:0000313" key="2">
    <source>
        <dbReference type="EMBL" id="SNB75464.1"/>
    </source>
</evidence>
<evidence type="ECO:0000256" key="1">
    <source>
        <dbReference type="SAM" id="SignalP"/>
    </source>
</evidence>
<keyword evidence="1" id="KW-0732">Signal</keyword>
<dbReference type="AlphaFoldDB" id="A0A212RSK2"/>
<feature type="signal peptide" evidence="1">
    <location>
        <begin position="1"/>
        <end position="25"/>
    </location>
</feature>
<sequence>MAKVTRRSLVAGSAMLGLAPRRLWAAAATGHLTLQPSGTARDFLDSVGVSAHWDYRDTSYGRYRQQIAQAIVDLGVRHLRGYDPEFAPELASRGVMSLLTAGPEYGSPATIATLVRKANAKAKVLAAIEGPNEPDLFWRGPRYRWHGQGFPEGVLSYQRDLYTYFKSAPDLADLTIIGPSLGRTYDPGGGYPNPFAAGSLTDAVDWGNFHPYPGGNPFSPPFRYGGIARYYSSATFPSAALDEFPANFTTYAPPFAPKPMSATETGYSTFAGGSSEATQAKYMPRLVAEYFRLGIKRAYLYEIIDLRPDPGGQERDSHFGLLRADATPKPAYRALKGLLDLLDDGQDGTPASSLPAPVELSFSLPEGYDRPQYVHALLLRRSLQDLVLLYWHEVASSSSATKPFTDIEVPEGDLSLSLSPGLRAVAWHRYAADGTFVRHAVEGRTPLPSLPLEDRIVAVVLRQD</sequence>
<keyword evidence="3" id="KW-1185">Reference proteome</keyword>